<sequence>MEEAASVKLSVAELAGKFKSHPLAMQRTDEVKPVQMSPPSSLQLHDQMESESEKEKPSVTPQPPPKSKLKTSPLFEKLQANPILSPNILLNSAKSPESKQPFCPIIICSPQSPTLKPLQQHSEVPVSFEHPAEGATLPNLNKGRVRLSFKRRPPTRQHRKSAGEGGVPDTPDEKRPPANLLIPDNSPDKNGNTNDALIVPPEETHESQKNSIPLITVQDTELQEEHNDVTKDNEETEDTEGENKEEVAEEESSGNPDTSESVDNQQDEKALEEHSAEETDESRKEAETSGESTDENMDAEDNDLNQASAD</sequence>
<feature type="region of interest" description="Disordered" evidence="1">
    <location>
        <begin position="18"/>
        <end position="72"/>
    </location>
</feature>
<accession>A0A8J4ULS3</accession>
<feature type="region of interest" description="Disordered" evidence="1">
    <location>
        <begin position="109"/>
        <end position="310"/>
    </location>
</feature>
<feature type="compositionally biased region" description="Basic and acidic residues" evidence="1">
    <location>
        <begin position="223"/>
        <end position="233"/>
    </location>
</feature>
<comment type="caution">
    <text evidence="3">The sequence shown here is derived from an EMBL/GenBank/DDBJ whole genome shotgun (WGS) entry which is preliminary data.</text>
</comment>
<evidence type="ECO:0000313" key="4">
    <source>
        <dbReference type="Proteomes" id="UP000727407"/>
    </source>
</evidence>
<organism evidence="3 4">
    <name type="scientific">Clarias magur</name>
    <name type="common">Asian catfish</name>
    <name type="synonym">Macropteronotus magur</name>
    <dbReference type="NCBI Taxonomy" id="1594786"/>
    <lineage>
        <taxon>Eukaryota</taxon>
        <taxon>Metazoa</taxon>
        <taxon>Chordata</taxon>
        <taxon>Craniata</taxon>
        <taxon>Vertebrata</taxon>
        <taxon>Euteleostomi</taxon>
        <taxon>Actinopterygii</taxon>
        <taxon>Neopterygii</taxon>
        <taxon>Teleostei</taxon>
        <taxon>Ostariophysi</taxon>
        <taxon>Siluriformes</taxon>
        <taxon>Clariidae</taxon>
        <taxon>Clarias</taxon>
    </lineage>
</organism>
<feature type="compositionally biased region" description="Basic and acidic residues" evidence="1">
    <location>
        <begin position="266"/>
        <end position="287"/>
    </location>
</feature>
<proteinExistence type="predicted"/>
<feature type="domain" description="FAM21/CAPZIP" evidence="2">
    <location>
        <begin position="70"/>
        <end position="163"/>
    </location>
</feature>
<feature type="compositionally biased region" description="Acidic residues" evidence="1">
    <location>
        <begin position="292"/>
        <end position="303"/>
    </location>
</feature>
<gene>
    <name evidence="3" type="ORF">DAT39_012570</name>
</gene>
<dbReference type="EMBL" id="QNUK01000223">
    <property type="protein sequence ID" value="KAF5897695.1"/>
    <property type="molecule type" value="Genomic_DNA"/>
</dbReference>
<evidence type="ECO:0000313" key="3">
    <source>
        <dbReference type="EMBL" id="KAF5897695.1"/>
    </source>
</evidence>
<evidence type="ECO:0000256" key="1">
    <source>
        <dbReference type="SAM" id="MobiDB-lite"/>
    </source>
</evidence>
<name>A0A8J4ULS3_CLAMG</name>
<reference evidence="3" key="1">
    <citation type="submission" date="2020-07" db="EMBL/GenBank/DDBJ databases">
        <title>Clarias magur genome sequencing, assembly and annotation.</title>
        <authorList>
            <person name="Kushwaha B."/>
            <person name="Kumar R."/>
            <person name="Das P."/>
            <person name="Joshi C.G."/>
            <person name="Kumar D."/>
            <person name="Nagpure N.S."/>
            <person name="Pandey M."/>
            <person name="Agarwal S."/>
            <person name="Srivastava S."/>
            <person name="Singh M."/>
            <person name="Sahoo L."/>
            <person name="Jayasankar P."/>
            <person name="Meher P.K."/>
            <person name="Koringa P.G."/>
            <person name="Iquebal M.A."/>
            <person name="Das S.P."/>
            <person name="Bit A."/>
            <person name="Patnaik S."/>
            <person name="Patel N."/>
            <person name="Shah T.M."/>
            <person name="Hinsu A."/>
            <person name="Jena J.K."/>
        </authorList>
    </citation>
    <scope>NUCLEOTIDE SEQUENCE</scope>
    <source>
        <strain evidence="3">CIFAMagur01</strain>
        <tissue evidence="3">Testis</tissue>
    </source>
</reference>
<feature type="compositionally biased region" description="Basic residues" evidence="1">
    <location>
        <begin position="143"/>
        <end position="160"/>
    </location>
</feature>
<feature type="compositionally biased region" description="Basic and acidic residues" evidence="1">
    <location>
        <begin position="46"/>
        <end position="57"/>
    </location>
</feature>
<evidence type="ECO:0000259" key="2">
    <source>
        <dbReference type="Pfam" id="PF15255"/>
    </source>
</evidence>
<dbReference type="InterPro" id="IPR029341">
    <property type="entry name" value="FAM21/CAPZIP"/>
</dbReference>
<keyword evidence="4" id="KW-1185">Reference proteome</keyword>
<feature type="compositionally biased region" description="Polar residues" evidence="1">
    <location>
        <begin position="209"/>
        <end position="220"/>
    </location>
</feature>
<protein>
    <submittedName>
        <fullName evidence="3">CapZ-interacting protein-like</fullName>
    </submittedName>
</protein>
<dbReference type="OrthoDB" id="9450049at2759"/>
<feature type="compositionally biased region" description="Polar residues" evidence="1">
    <location>
        <begin position="253"/>
        <end position="264"/>
    </location>
</feature>
<dbReference type="Pfam" id="PF15255">
    <property type="entry name" value="CAP-ZIP_m"/>
    <property type="match status" value="1"/>
</dbReference>
<feature type="compositionally biased region" description="Polar residues" evidence="1">
    <location>
        <begin position="109"/>
        <end position="122"/>
    </location>
</feature>
<dbReference type="Proteomes" id="UP000727407">
    <property type="component" value="Unassembled WGS sequence"/>
</dbReference>
<dbReference type="AlphaFoldDB" id="A0A8J4ULS3"/>